<dbReference type="AlphaFoldDB" id="A0A1B8NVQ7"/>
<protein>
    <submittedName>
        <fullName evidence="2">Uncharacterized protein</fullName>
    </submittedName>
</protein>
<evidence type="ECO:0000313" key="3">
    <source>
        <dbReference type="Proteomes" id="UP000092504"/>
    </source>
</evidence>
<keyword evidence="1" id="KW-0812">Transmembrane</keyword>
<evidence type="ECO:0000313" key="2">
    <source>
        <dbReference type="EMBL" id="OBX34075.1"/>
    </source>
</evidence>
<accession>A0A1B8NVQ7</accession>
<sequence>MFDILSLLDITFFLLAALGALVGIIFGAIPG</sequence>
<dbReference type="PATRIC" id="fig|2746.7.peg.3208"/>
<dbReference type="Proteomes" id="UP000092504">
    <property type="component" value="Unassembled WGS sequence"/>
</dbReference>
<comment type="caution">
    <text evidence="2">The sequence shown here is derived from an EMBL/GenBank/DDBJ whole genome shotgun (WGS) entry which is preliminary data.</text>
</comment>
<evidence type="ECO:0000256" key="1">
    <source>
        <dbReference type="SAM" id="Phobius"/>
    </source>
</evidence>
<feature type="transmembrane region" description="Helical" evidence="1">
    <location>
        <begin position="7"/>
        <end position="29"/>
    </location>
</feature>
<reference evidence="2 3" key="1">
    <citation type="submission" date="2016-06" db="EMBL/GenBank/DDBJ databases">
        <title>Genome sequence of halotolerant plant growth promoting strain of Halomonas elongata HEK1 isolated from salterns of Rann of Kutch, Gujarat, India.</title>
        <authorList>
            <person name="Gaba S."/>
            <person name="Singh R.N."/>
            <person name="Abrol S."/>
            <person name="Kaushik R."/>
            <person name="Saxena A.K."/>
        </authorList>
    </citation>
    <scope>NUCLEOTIDE SEQUENCE [LARGE SCALE GENOMIC DNA]</scope>
    <source>
        <strain evidence="2 3">HEK1</strain>
    </source>
</reference>
<proteinExistence type="predicted"/>
<keyword evidence="1" id="KW-1133">Transmembrane helix</keyword>
<organism evidence="2 3">
    <name type="scientific">Halomonas elongata</name>
    <dbReference type="NCBI Taxonomy" id="2746"/>
    <lineage>
        <taxon>Bacteria</taxon>
        <taxon>Pseudomonadati</taxon>
        <taxon>Pseudomonadota</taxon>
        <taxon>Gammaproteobacteria</taxon>
        <taxon>Oceanospirillales</taxon>
        <taxon>Halomonadaceae</taxon>
        <taxon>Halomonas</taxon>
    </lineage>
</organism>
<gene>
    <name evidence="2" type="ORF">A8U91_03119</name>
</gene>
<keyword evidence="1" id="KW-0472">Membrane</keyword>
<dbReference type="EMBL" id="MAJD01000002">
    <property type="protein sequence ID" value="OBX34075.1"/>
    <property type="molecule type" value="Genomic_DNA"/>
</dbReference>
<name>A0A1B8NVQ7_HALEL</name>